<dbReference type="InterPro" id="IPR000757">
    <property type="entry name" value="Beta-glucanase-like"/>
</dbReference>
<evidence type="ECO:0000256" key="1">
    <source>
        <dbReference type="ARBA" id="ARBA00006865"/>
    </source>
</evidence>
<evidence type="ECO:0000256" key="6">
    <source>
        <dbReference type="ARBA" id="ARBA00029771"/>
    </source>
</evidence>
<dbReference type="InterPro" id="IPR008263">
    <property type="entry name" value="GH16_AS"/>
</dbReference>
<dbReference type="AlphaFoldDB" id="A0AAW9RYL7"/>
<dbReference type="Pfam" id="PF00722">
    <property type="entry name" value="Glyco_hydro_16"/>
    <property type="match status" value="1"/>
</dbReference>
<evidence type="ECO:0000259" key="9">
    <source>
        <dbReference type="PROSITE" id="PS51762"/>
    </source>
</evidence>
<dbReference type="InterPro" id="IPR044791">
    <property type="entry name" value="Beta-glucanase/XTH"/>
</dbReference>
<dbReference type="PRINTS" id="PR00737">
    <property type="entry name" value="GLHYDRLASE16"/>
</dbReference>
<dbReference type="GO" id="GO:0005975">
    <property type="term" value="P:carbohydrate metabolic process"/>
    <property type="evidence" value="ECO:0007669"/>
    <property type="project" value="InterPro"/>
</dbReference>
<reference evidence="10 11" key="1">
    <citation type="submission" date="2024-04" db="EMBL/GenBank/DDBJ databases">
        <title>Novel genus in family Flammeovirgaceae.</title>
        <authorList>
            <person name="Nguyen T.H."/>
            <person name="Vuong T.Q."/>
            <person name="Le H."/>
            <person name="Kim S.-G."/>
        </authorList>
    </citation>
    <scope>NUCLEOTIDE SEQUENCE [LARGE SCALE GENOMIC DNA]</scope>
    <source>
        <strain evidence="10 11">JCM 23209</strain>
    </source>
</reference>
<dbReference type="Gene3D" id="2.60.120.200">
    <property type="match status" value="1"/>
</dbReference>
<keyword evidence="4" id="KW-0326">Glycosidase</keyword>
<evidence type="ECO:0000256" key="4">
    <source>
        <dbReference type="ARBA" id="ARBA00023295"/>
    </source>
</evidence>
<keyword evidence="11" id="KW-1185">Reference proteome</keyword>
<sequence length="253" mass="29649">MKIYAFTGAVLLAILIYCTLILSDTSTFLDDFTSLDENLWDIQIHSFDINACDMKKEMVQASNSKLKITVDRKHTPVNLTGKNFLGGGLGTKQYFKYGRFSVRLKNSIQPGTVSSFFLINRWKKEDWKHQEIDIEFLGKNPSLVQFTIHHYTAPGKKEEYAHVHDLGFDSTEDFHEYSIEWRPEEISWWVDRQKVYTETRMVPRDSLQIRVNHWAIDTLAAPWGTTWLGRLRSEHLPSHVEYEWVRYKPLSSK</sequence>
<dbReference type="InterPro" id="IPR008264">
    <property type="entry name" value="Beta_glucanase"/>
</dbReference>
<feature type="active site" description="Nucleophile" evidence="8">
    <location>
        <position position="131"/>
    </location>
</feature>
<evidence type="ECO:0000256" key="3">
    <source>
        <dbReference type="ARBA" id="ARBA00022801"/>
    </source>
</evidence>
<evidence type="ECO:0000256" key="5">
    <source>
        <dbReference type="ARBA" id="ARBA00029722"/>
    </source>
</evidence>
<name>A0AAW9RYL7_9BACT</name>
<evidence type="ECO:0000313" key="10">
    <source>
        <dbReference type="EMBL" id="MEN7548110.1"/>
    </source>
</evidence>
<dbReference type="Proteomes" id="UP001403385">
    <property type="component" value="Unassembled WGS sequence"/>
</dbReference>
<feature type="domain" description="GH16" evidence="9">
    <location>
        <begin position="26"/>
        <end position="253"/>
    </location>
</feature>
<feature type="active site" description="Proton donor" evidence="8">
    <location>
        <position position="135"/>
    </location>
</feature>
<evidence type="ECO:0000313" key="11">
    <source>
        <dbReference type="Proteomes" id="UP001403385"/>
    </source>
</evidence>
<dbReference type="SUPFAM" id="SSF49899">
    <property type="entry name" value="Concanavalin A-like lectins/glucanases"/>
    <property type="match status" value="1"/>
</dbReference>
<dbReference type="InterPro" id="IPR013320">
    <property type="entry name" value="ConA-like_dom_sf"/>
</dbReference>
<dbReference type="GO" id="GO:0004553">
    <property type="term" value="F:hydrolase activity, hydrolyzing O-glycosyl compounds"/>
    <property type="evidence" value="ECO:0007669"/>
    <property type="project" value="InterPro"/>
</dbReference>
<dbReference type="PROSITE" id="PS01034">
    <property type="entry name" value="GH16_1"/>
    <property type="match status" value="1"/>
</dbReference>
<accession>A0AAW9RYL7</accession>
<gene>
    <name evidence="10" type="ORF">AAG747_09320</name>
</gene>
<comment type="caution">
    <text evidence="10">The sequence shown here is derived from an EMBL/GenBank/DDBJ whole genome shotgun (WGS) entry which is preliminary data.</text>
</comment>
<evidence type="ECO:0000256" key="7">
    <source>
        <dbReference type="ARBA" id="ARBA00031665"/>
    </source>
</evidence>
<dbReference type="PROSITE" id="PS51762">
    <property type="entry name" value="GH16_2"/>
    <property type="match status" value="1"/>
</dbReference>
<organism evidence="10 11">
    <name type="scientific">Rapidithrix thailandica</name>
    <dbReference type="NCBI Taxonomy" id="413964"/>
    <lineage>
        <taxon>Bacteria</taxon>
        <taxon>Pseudomonadati</taxon>
        <taxon>Bacteroidota</taxon>
        <taxon>Cytophagia</taxon>
        <taxon>Cytophagales</taxon>
        <taxon>Flammeovirgaceae</taxon>
        <taxon>Rapidithrix</taxon>
    </lineage>
</organism>
<evidence type="ECO:0000256" key="2">
    <source>
        <dbReference type="ARBA" id="ARBA00014569"/>
    </source>
</evidence>
<evidence type="ECO:0000256" key="8">
    <source>
        <dbReference type="PIRSR" id="PIRSR608264-1"/>
    </source>
</evidence>
<proteinExistence type="inferred from homology"/>
<dbReference type="RefSeq" id="WP_346820891.1">
    <property type="nucleotide sequence ID" value="NZ_JBDKWZ010000004.1"/>
</dbReference>
<dbReference type="PANTHER" id="PTHR31062">
    <property type="entry name" value="XYLOGLUCAN ENDOTRANSGLUCOSYLASE/HYDROLASE PROTEIN 8-RELATED"/>
    <property type="match status" value="1"/>
</dbReference>
<keyword evidence="3" id="KW-0378">Hydrolase</keyword>
<protein>
    <recommendedName>
        <fullName evidence="2">Beta-glucanase</fullName>
    </recommendedName>
    <alternativeName>
        <fullName evidence="7">1,3-1,4-beta-D-glucan 4-glucanohydrolase</fullName>
    </alternativeName>
    <alternativeName>
        <fullName evidence="6">Endo-beta-1,3-1,4 glucanase</fullName>
    </alternativeName>
    <alternativeName>
        <fullName evidence="5">Lichenase</fullName>
    </alternativeName>
</protein>
<dbReference type="EMBL" id="JBDKWZ010000004">
    <property type="protein sequence ID" value="MEN7548110.1"/>
    <property type="molecule type" value="Genomic_DNA"/>
</dbReference>
<comment type="similarity">
    <text evidence="1">Belongs to the glycosyl hydrolase 16 family.</text>
</comment>